<comment type="caution">
    <text evidence="2">The sequence shown here is derived from an EMBL/GenBank/DDBJ whole genome shotgun (WGS) entry which is preliminary data.</text>
</comment>
<evidence type="ECO:0000313" key="3">
    <source>
        <dbReference type="Proteomes" id="UP001054945"/>
    </source>
</evidence>
<dbReference type="AlphaFoldDB" id="A0AAV4NNV0"/>
<dbReference type="EMBL" id="BPLR01003525">
    <property type="protein sequence ID" value="GIX85581.1"/>
    <property type="molecule type" value="Genomic_DNA"/>
</dbReference>
<dbReference type="Proteomes" id="UP001054945">
    <property type="component" value="Unassembled WGS sequence"/>
</dbReference>
<gene>
    <name evidence="2" type="ORF">CEXT_168751</name>
</gene>
<organism evidence="2 3">
    <name type="scientific">Caerostris extrusa</name>
    <name type="common">Bark spider</name>
    <name type="synonym">Caerostris bankana</name>
    <dbReference type="NCBI Taxonomy" id="172846"/>
    <lineage>
        <taxon>Eukaryota</taxon>
        <taxon>Metazoa</taxon>
        <taxon>Ecdysozoa</taxon>
        <taxon>Arthropoda</taxon>
        <taxon>Chelicerata</taxon>
        <taxon>Arachnida</taxon>
        <taxon>Araneae</taxon>
        <taxon>Araneomorphae</taxon>
        <taxon>Entelegynae</taxon>
        <taxon>Araneoidea</taxon>
        <taxon>Araneidae</taxon>
        <taxon>Caerostris</taxon>
    </lineage>
</organism>
<reference evidence="2 3" key="1">
    <citation type="submission" date="2021-06" db="EMBL/GenBank/DDBJ databases">
        <title>Caerostris extrusa draft genome.</title>
        <authorList>
            <person name="Kono N."/>
            <person name="Arakawa K."/>
        </authorList>
    </citation>
    <scope>NUCLEOTIDE SEQUENCE [LARGE SCALE GENOMIC DNA]</scope>
</reference>
<accession>A0AAV4NNV0</accession>
<proteinExistence type="predicted"/>
<keyword evidence="3" id="KW-1185">Reference proteome</keyword>
<sequence>MVGKVHEIKGQDQVCPSSSIFINCDLACCGCCPSCLRQMRTPPRLQHPHLFPDRKSGSCGQNSQMPARY</sequence>
<name>A0AAV4NNV0_CAEEX</name>
<protein>
    <submittedName>
        <fullName evidence="2">Uncharacterized protein</fullName>
    </submittedName>
</protein>
<evidence type="ECO:0000256" key="1">
    <source>
        <dbReference type="SAM" id="MobiDB-lite"/>
    </source>
</evidence>
<feature type="compositionally biased region" description="Polar residues" evidence="1">
    <location>
        <begin position="58"/>
        <end position="69"/>
    </location>
</feature>
<evidence type="ECO:0000313" key="2">
    <source>
        <dbReference type="EMBL" id="GIX85581.1"/>
    </source>
</evidence>
<feature type="region of interest" description="Disordered" evidence="1">
    <location>
        <begin position="46"/>
        <end position="69"/>
    </location>
</feature>